<name>A0ABT3YK69_9HYPH</name>
<feature type="region of interest" description="Disordered" evidence="3">
    <location>
        <begin position="1"/>
        <end position="21"/>
    </location>
</feature>
<dbReference type="InterPro" id="IPR001647">
    <property type="entry name" value="HTH_TetR"/>
</dbReference>
<dbReference type="InterPro" id="IPR050109">
    <property type="entry name" value="HTH-type_TetR-like_transc_reg"/>
</dbReference>
<proteinExistence type="predicted"/>
<evidence type="ECO:0000313" key="5">
    <source>
        <dbReference type="EMBL" id="MCY0096279.1"/>
    </source>
</evidence>
<dbReference type="InterPro" id="IPR013573">
    <property type="entry name" value="Tscrpt_reg_YcdC_C"/>
</dbReference>
<accession>A0ABT3YK69</accession>
<evidence type="ECO:0000256" key="2">
    <source>
        <dbReference type="PROSITE-ProRule" id="PRU00335"/>
    </source>
</evidence>
<keyword evidence="1 2" id="KW-0238">DNA-binding</keyword>
<feature type="DNA-binding region" description="H-T-H motif" evidence="2">
    <location>
        <begin position="48"/>
        <end position="67"/>
    </location>
</feature>
<evidence type="ECO:0000256" key="1">
    <source>
        <dbReference type="ARBA" id="ARBA00023125"/>
    </source>
</evidence>
<dbReference type="PANTHER" id="PTHR30055:SF196">
    <property type="entry name" value="HTH-TYPE TRANSCRIPTIONAL REGULATOR RUTR"/>
    <property type="match status" value="1"/>
</dbReference>
<protein>
    <submittedName>
        <fullName evidence="5">TetR family transcriptional regulator C-terminal domain-containing protein</fullName>
    </submittedName>
</protein>
<dbReference type="Proteomes" id="UP001081283">
    <property type="component" value="Unassembled WGS sequence"/>
</dbReference>
<dbReference type="SUPFAM" id="SSF48498">
    <property type="entry name" value="Tetracyclin repressor-like, C-terminal domain"/>
    <property type="match status" value="1"/>
</dbReference>
<evidence type="ECO:0000313" key="6">
    <source>
        <dbReference type="Proteomes" id="UP001081283"/>
    </source>
</evidence>
<dbReference type="InterPro" id="IPR036271">
    <property type="entry name" value="Tet_transcr_reg_TetR-rel_C_sf"/>
</dbReference>
<dbReference type="PRINTS" id="PR00455">
    <property type="entry name" value="HTHTETR"/>
</dbReference>
<dbReference type="Gene3D" id="1.10.10.60">
    <property type="entry name" value="Homeodomain-like"/>
    <property type="match status" value="1"/>
</dbReference>
<dbReference type="PANTHER" id="PTHR30055">
    <property type="entry name" value="HTH-TYPE TRANSCRIPTIONAL REGULATOR RUTR"/>
    <property type="match status" value="1"/>
</dbReference>
<dbReference type="Pfam" id="PF08362">
    <property type="entry name" value="TetR_C_3"/>
    <property type="match status" value="1"/>
</dbReference>
<feature type="domain" description="HTH tetR-type" evidence="4">
    <location>
        <begin position="25"/>
        <end position="85"/>
    </location>
</feature>
<evidence type="ECO:0000256" key="3">
    <source>
        <dbReference type="SAM" id="MobiDB-lite"/>
    </source>
</evidence>
<organism evidence="5 6">
    <name type="scientific">Hoeflea ulvae</name>
    <dbReference type="NCBI Taxonomy" id="2983764"/>
    <lineage>
        <taxon>Bacteria</taxon>
        <taxon>Pseudomonadati</taxon>
        <taxon>Pseudomonadota</taxon>
        <taxon>Alphaproteobacteria</taxon>
        <taxon>Hyphomicrobiales</taxon>
        <taxon>Rhizobiaceae</taxon>
        <taxon>Hoeflea</taxon>
    </lineage>
</organism>
<dbReference type="InterPro" id="IPR009057">
    <property type="entry name" value="Homeodomain-like_sf"/>
</dbReference>
<dbReference type="PROSITE" id="PS50977">
    <property type="entry name" value="HTH_TETR_2"/>
    <property type="match status" value="1"/>
</dbReference>
<reference evidence="5" key="1">
    <citation type="submission" date="2022-10" db="EMBL/GenBank/DDBJ databases">
        <title>Hoeflea sp. J2-29, isolated from marine algae.</title>
        <authorList>
            <person name="Kristyanto S."/>
            <person name="Kim J.M."/>
            <person name="Jeon C.O."/>
        </authorList>
    </citation>
    <scope>NUCLEOTIDE SEQUENCE</scope>
    <source>
        <strain evidence="5">J2-29</strain>
    </source>
</reference>
<dbReference type="RefSeq" id="WP_267614115.1">
    <property type="nucleotide sequence ID" value="NZ_JAOVZQ010000001.1"/>
</dbReference>
<dbReference type="SUPFAM" id="SSF46689">
    <property type="entry name" value="Homeodomain-like"/>
    <property type="match status" value="1"/>
</dbReference>
<dbReference type="Gene3D" id="1.10.357.10">
    <property type="entry name" value="Tetracycline Repressor, domain 2"/>
    <property type="match status" value="1"/>
</dbReference>
<dbReference type="EMBL" id="JAOVZQ010000001">
    <property type="protein sequence ID" value="MCY0096279.1"/>
    <property type="molecule type" value="Genomic_DNA"/>
</dbReference>
<comment type="caution">
    <text evidence="5">The sequence shown here is derived from an EMBL/GenBank/DDBJ whole genome shotgun (WGS) entry which is preliminary data.</text>
</comment>
<dbReference type="Pfam" id="PF00440">
    <property type="entry name" value="TetR_N"/>
    <property type="match status" value="1"/>
</dbReference>
<sequence length="232" mass="26664">MSEGRTAQGQKARATETQRKTRIQMENEARILDAALEEFSAHGFRGATIDRIADHAGMSKPNLLYYFRRKQDMYEALIARLLDTWLEPLRELDAVGDPLPELQSYIRRKLEMARDFPRESRLFANEILQGAPRIKRLLESELKPLVDEKADILRGWMKSGQINPVDPLHLIFSIWSTTQHYADFDAQVRVILGPDRGAEGRFEDAARYLETLFLDGLRPQSSGGESPRIRRL</sequence>
<evidence type="ECO:0000259" key="4">
    <source>
        <dbReference type="PROSITE" id="PS50977"/>
    </source>
</evidence>
<keyword evidence="6" id="KW-1185">Reference proteome</keyword>
<gene>
    <name evidence="5" type="ORF">OEG82_20005</name>
</gene>